<dbReference type="STRING" id="34027.SAMN05421829_108226"/>
<dbReference type="GO" id="GO:0008270">
    <property type="term" value="F:zinc ion binding"/>
    <property type="evidence" value="ECO:0007669"/>
    <property type="project" value="InterPro"/>
</dbReference>
<feature type="domain" description="Enoyl reductase (ER)" evidence="3">
    <location>
        <begin position="11"/>
        <end position="322"/>
    </location>
</feature>
<dbReference type="Pfam" id="PF00107">
    <property type="entry name" value="ADH_zinc_N"/>
    <property type="match status" value="1"/>
</dbReference>
<dbReference type="EMBL" id="FTMD01000008">
    <property type="protein sequence ID" value="SIQ98329.1"/>
    <property type="molecule type" value="Genomic_DNA"/>
</dbReference>
<dbReference type="Gene3D" id="3.90.180.10">
    <property type="entry name" value="Medium-chain alcohol dehydrogenases, catalytic domain"/>
    <property type="match status" value="1"/>
</dbReference>
<gene>
    <name evidence="4" type="ORF">SAMN05421829_108226</name>
</gene>
<dbReference type="InterPro" id="IPR036291">
    <property type="entry name" value="NAD(P)-bd_dom_sf"/>
</dbReference>
<dbReference type="Pfam" id="PF08240">
    <property type="entry name" value="ADH_N"/>
    <property type="match status" value="1"/>
</dbReference>
<dbReference type="OrthoDB" id="9805883at2"/>
<dbReference type="PROSITE" id="PS01162">
    <property type="entry name" value="QOR_ZETA_CRYSTAL"/>
    <property type="match status" value="1"/>
</dbReference>
<dbReference type="InterPro" id="IPR013149">
    <property type="entry name" value="ADH-like_C"/>
</dbReference>
<dbReference type="PANTHER" id="PTHR48106">
    <property type="entry name" value="QUINONE OXIDOREDUCTASE PIG3-RELATED"/>
    <property type="match status" value="1"/>
</dbReference>
<sequence>MTHAIRFHQTGGPEVLRWEAVDVGAPAAGEVTVRHHAVGLNYIDTYHRSGLYPVPLPSGLGLEGAGVVEAVGEGVTEVVPGDRVAYAGGPLGAYSEVRNLPAHRVVKLPAAISFEQGAAMMLQGLTAQYLLRRTYRVQPGDTVLIHAAAGGVGLIACQWAKALGATVIGTVGSDAKAELARAHGCDHPIVYTCENFTERVREITGGAGVPVVYDSIGKDTFMDSLRCLRPLGMMVLFGAASGPVPPFDLNLLNTMGSLYVTRPGIAAYTAKRDDLVAMANELFEVVESGKVRIEINQRYALKDAAQAHRDLEARRTTGSTILLP</sequence>
<dbReference type="InterPro" id="IPR002364">
    <property type="entry name" value="Quin_OxRdtase/zeta-crystal_CS"/>
</dbReference>
<dbReference type="Gene3D" id="3.40.50.720">
    <property type="entry name" value="NAD(P)-binding Rossmann-like Domain"/>
    <property type="match status" value="1"/>
</dbReference>
<proteinExistence type="predicted"/>
<dbReference type="GO" id="GO:0035925">
    <property type="term" value="F:mRNA 3'-UTR AU-rich region binding"/>
    <property type="evidence" value="ECO:0007669"/>
    <property type="project" value="TreeGrafter"/>
</dbReference>
<name>A0A1N6X7S1_9RHOO</name>
<dbReference type="CDD" id="cd05286">
    <property type="entry name" value="QOR2"/>
    <property type="match status" value="1"/>
</dbReference>
<evidence type="ECO:0000313" key="5">
    <source>
        <dbReference type="Proteomes" id="UP000186819"/>
    </source>
</evidence>
<dbReference type="GO" id="GO:0005829">
    <property type="term" value="C:cytosol"/>
    <property type="evidence" value="ECO:0007669"/>
    <property type="project" value="TreeGrafter"/>
</dbReference>
<dbReference type="InterPro" id="IPR047618">
    <property type="entry name" value="QOR-like"/>
</dbReference>
<keyword evidence="1" id="KW-0521">NADP</keyword>
<evidence type="ECO:0000259" key="3">
    <source>
        <dbReference type="SMART" id="SM00829"/>
    </source>
</evidence>
<dbReference type="PANTHER" id="PTHR48106:SF13">
    <property type="entry name" value="QUINONE OXIDOREDUCTASE-RELATED"/>
    <property type="match status" value="1"/>
</dbReference>
<keyword evidence="2" id="KW-0560">Oxidoreductase</keyword>
<dbReference type="FunFam" id="3.40.50.720:FF:000053">
    <property type="entry name" value="Quinone oxidoreductase 1"/>
    <property type="match status" value="1"/>
</dbReference>
<dbReference type="GO" id="GO:0003960">
    <property type="term" value="F:quinone reductase (NADPH) activity"/>
    <property type="evidence" value="ECO:0007669"/>
    <property type="project" value="InterPro"/>
</dbReference>
<dbReference type="InterPro" id="IPR011032">
    <property type="entry name" value="GroES-like_sf"/>
</dbReference>
<dbReference type="InterPro" id="IPR013154">
    <property type="entry name" value="ADH-like_N"/>
</dbReference>
<dbReference type="SUPFAM" id="SSF50129">
    <property type="entry name" value="GroES-like"/>
    <property type="match status" value="1"/>
</dbReference>
<evidence type="ECO:0000256" key="2">
    <source>
        <dbReference type="ARBA" id="ARBA00023002"/>
    </source>
</evidence>
<accession>A0A1N6X7S1</accession>
<dbReference type="Proteomes" id="UP000186819">
    <property type="component" value="Unassembled WGS sequence"/>
</dbReference>
<reference evidence="5" key="1">
    <citation type="submission" date="2017-01" db="EMBL/GenBank/DDBJ databases">
        <authorList>
            <person name="Varghese N."/>
            <person name="Submissions S."/>
        </authorList>
    </citation>
    <scope>NUCLEOTIDE SEQUENCE [LARGE SCALE GENOMIC DNA]</scope>
    <source>
        <strain evidence="5">ATCC 51758</strain>
    </source>
</reference>
<dbReference type="RefSeq" id="WP_076602707.1">
    <property type="nucleotide sequence ID" value="NZ_FTMD01000008.1"/>
</dbReference>
<dbReference type="AlphaFoldDB" id="A0A1N6X7S1"/>
<dbReference type="NCBIfam" id="NF008024">
    <property type="entry name" value="PRK10754.1"/>
    <property type="match status" value="1"/>
</dbReference>
<dbReference type="GO" id="GO:0070402">
    <property type="term" value="F:NADPH binding"/>
    <property type="evidence" value="ECO:0007669"/>
    <property type="project" value="TreeGrafter"/>
</dbReference>
<evidence type="ECO:0000313" key="4">
    <source>
        <dbReference type="EMBL" id="SIQ98329.1"/>
    </source>
</evidence>
<dbReference type="InterPro" id="IPR020843">
    <property type="entry name" value="ER"/>
</dbReference>
<organism evidence="4 5">
    <name type="scientific">Aromatoleum tolulyticum</name>
    <dbReference type="NCBI Taxonomy" id="34027"/>
    <lineage>
        <taxon>Bacteria</taxon>
        <taxon>Pseudomonadati</taxon>
        <taxon>Pseudomonadota</taxon>
        <taxon>Betaproteobacteria</taxon>
        <taxon>Rhodocyclales</taxon>
        <taxon>Rhodocyclaceae</taxon>
        <taxon>Aromatoleum</taxon>
    </lineage>
</organism>
<dbReference type="SUPFAM" id="SSF51735">
    <property type="entry name" value="NAD(P)-binding Rossmann-fold domains"/>
    <property type="match status" value="1"/>
</dbReference>
<protein>
    <submittedName>
        <fullName evidence="4">NADPH2:quinone reductase</fullName>
    </submittedName>
</protein>
<keyword evidence="5" id="KW-1185">Reference proteome</keyword>
<dbReference type="SMART" id="SM00829">
    <property type="entry name" value="PKS_ER"/>
    <property type="match status" value="1"/>
</dbReference>
<evidence type="ECO:0000256" key="1">
    <source>
        <dbReference type="ARBA" id="ARBA00022857"/>
    </source>
</evidence>